<comment type="caution">
    <text evidence="2">The sequence shown here is derived from an EMBL/GenBank/DDBJ whole genome shotgun (WGS) entry which is preliminary data.</text>
</comment>
<evidence type="ECO:0000313" key="2">
    <source>
        <dbReference type="EMBL" id="MBZ5752035.1"/>
    </source>
</evidence>
<dbReference type="EMBL" id="JAIQUM010000044">
    <property type="protein sequence ID" value="MBZ5752035.1"/>
    <property type="molecule type" value="Genomic_DNA"/>
</dbReference>
<feature type="transmembrane region" description="Helical" evidence="1">
    <location>
        <begin position="27"/>
        <end position="48"/>
    </location>
</feature>
<evidence type="ECO:0000256" key="1">
    <source>
        <dbReference type="SAM" id="Phobius"/>
    </source>
</evidence>
<dbReference type="RefSeq" id="WP_224140420.1">
    <property type="nucleotide sequence ID" value="NZ_JAIQUM010000044.1"/>
</dbReference>
<keyword evidence="1" id="KW-1133">Transmembrane helix</keyword>
<keyword evidence="1" id="KW-0812">Transmembrane</keyword>
<organism evidence="2 3">
    <name type="scientific">Metabacillus rhizolycopersici</name>
    <dbReference type="NCBI Taxonomy" id="2875709"/>
    <lineage>
        <taxon>Bacteria</taxon>
        <taxon>Bacillati</taxon>
        <taxon>Bacillota</taxon>
        <taxon>Bacilli</taxon>
        <taxon>Bacillales</taxon>
        <taxon>Bacillaceae</taxon>
        <taxon>Metabacillus</taxon>
    </lineage>
</organism>
<evidence type="ECO:0000313" key="3">
    <source>
        <dbReference type="Proteomes" id="UP001165287"/>
    </source>
</evidence>
<reference evidence="2" key="1">
    <citation type="submission" date="2024-05" db="EMBL/GenBank/DDBJ databases">
        <title>Metabacillus sp. nov., isolated from the rhizosphere soil of tomato plants.</title>
        <authorList>
            <person name="Ma R."/>
        </authorList>
    </citation>
    <scope>NUCLEOTIDE SEQUENCE</scope>
    <source>
        <strain evidence="2">DBTR6</strain>
    </source>
</reference>
<sequence length="77" mass="8777">MWIISGILLIGAIISLFEIPPLVKKKWWREIIVYFILLSVGMTLAILISKDVAIPTPIDLLTKIYSPVTNFMEKFLS</sequence>
<accession>A0ABS7UVR5</accession>
<name>A0ABS7UVR5_9BACI</name>
<proteinExistence type="predicted"/>
<gene>
    <name evidence="2" type="ORF">K9V48_17700</name>
</gene>
<keyword evidence="1" id="KW-0472">Membrane</keyword>
<protein>
    <submittedName>
        <fullName evidence="2">Uncharacterized protein</fullName>
    </submittedName>
</protein>
<dbReference type="Proteomes" id="UP001165287">
    <property type="component" value="Unassembled WGS sequence"/>
</dbReference>
<keyword evidence="3" id="KW-1185">Reference proteome</keyword>